<evidence type="ECO:0008006" key="4">
    <source>
        <dbReference type="Google" id="ProtNLM"/>
    </source>
</evidence>
<organism evidence="2 3">
    <name type="scientific">Triangularia verruculosa</name>
    <dbReference type="NCBI Taxonomy" id="2587418"/>
    <lineage>
        <taxon>Eukaryota</taxon>
        <taxon>Fungi</taxon>
        <taxon>Dikarya</taxon>
        <taxon>Ascomycota</taxon>
        <taxon>Pezizomycotina</taxon>
        <taxon>Sordariomycetes</taxon>
        <taxon>Sordariomycetidae</taxon>
        <taxon>Sordariales</taxon>
        <taxon>Podosporaceae</taxon>
        <taxon>Triangularia</taxon>
    </lineage>
</organism>
<dbReference type="EMBL" id="MU863978">
    <property type="protein sequence ID" value="KAK4196701.1"/>
    <property type="molecule type" value="Genomic_DNA"/>
</dbReference>
<name>A0AAN7APU4_9PEZI</name>
<evidence type="ECO:0000313" key="3">
    <source>
        <dbReference type="Proteomes" id="UP001303160"/>
    </source>
</evidence>
<evidence type="ECO:0000256" key="1">
    <source>
        <dbReference type="SAM" id="SignalP"/>
    </source>
</evidence>
<comment type="caution">
    <text evidence="2">The sequence shown here is derived from an EMBL/GenBank/DDBJ whole genome shotgun (WGS) entry which is preliminary data.</text>
</comment>
<feature type="signal peptide" evidence="1">
    <location>
        <begin position="1"/>
        <end position="16"/>
    </location>
</feature>
<reference evidence="2" key="2">
    <citation type="submission" date="2023-05" db="EMBL/GenBank/DDBJ databases">
        <authorList>
            <consortium name="Lawrence Berkeley National Laboratory"/>
            <person name="Steindorff A."/>
            <person name="Hensen N."/>
            <person name="Bonometti L."/>
            <person name="Westerberg I."/>
            <person name="Brannstrom I.O."/>
            <person name="Guillou S."/>
            <person name="Cros-Aarteil S."/>
            <person name="Calhoun S."/>
            <person name="Haridas S."/>
            <person name="Kuo A."/>
            <person name="Mondo S."/>
            <person name="Pangilinan J."/>
            <person name="Riley R."/>
            <person name="Labutti K."/>
            <person name="Andreopoulos B."/>
            <person name="Lipzen A."/>
            <person name="Chen C."/>
            <person name="Yanf M."/>
            <person name="Daum C."/>
            <person name="Ng V."/>
            <person name="Clum A."/>
            <person name="Ohm R."/>
            <person name="Martin F."/>
            <person name="Silar P."/>
            <person name="Natvig D."/>
            <person name="Lalanne C."/>
            <person name="Gautier V."/>
            <person name="Ament-Velasquez S.L."/>
            <person name="Kruys A."/>
            <person name="Hutchinson M.I."/>
            <person name="Powell A.J."/>
            <person name="Barry K."/>
            <person name="Miller A.N."/>
            <person name="Grigoriev I.V."/>
            <person name="Debuchy R."/>
            <person name="Gladieux P."/>
            <person name="Thoren M.H."/>
            <person name="Johannesson H."/>
        </authorList>
    </citation>
    <scope>NUCLEOTIDE SEQUENCE</scope>
    <source>
        <strain evidence="2">CBS 315.58</strain>
    </source>
</reference>
<protein>
    <recommendedName>
        <fullName evidence="4">Secreted protein</fullName>
    </recommendedName>
</protein>
<proteinExistence type="predicted"/>
<keyword evidence="1" id="KW-0732">Signal</keyword>
<sequence length="103" mass="12230">MMMLLLLLLRGERGEGRDDGGFESVVWKTDDTPKKDCVFDIYIYIYIPLSETWRGMIIVYLQHTSTFFRFQRMGGGFCAFGGWFWQRVRFSPWEHTYLNQGIV</sequence>
<feature type="chain" id="PRO_5042991822" description="Secreted protein" evidence="1">
    <location>
        <begin position="17"/>
        <end position="103"/>
    </location>
</feature>
<accession>A0AAN7APU4</accession>
<evidence type="ECO:0000313" key="2">
    <source>
        <dbReference type="EMBL" id="KAK4196701.1"/>
    </source>
</evidence>
<dbReference type="Proteomes" id="UP001303160">
    <property type="component" value="Unassembled WGS sequence"/>
</dbReference>
<dbReference type="AlphaFoldDB" id="A0AAN7APU4"/>
<keyword evidence="3" id="KW-1185">Reference proteome</keyword>
<reference evidence="2" key="1">
    <citation type="journal article" date="2023" name="Mol. Phylogenet. Evol.">
        <title>Genome-scale phylogeny and comparative genomics of the fungal order Sordariales.</title>
        <authorList>
            <person name="Hensen N."/>
            <person name="Bonometti L."/>
            <person name="Westerberg I."/>
            <person name="Brannstrom I.O."/>
            <person name="Guillou S."/>
            <person name="Cros-Aarteil S."/>
            <person name="Calhoun S."/>
            <person name="Haridas S."/>
            <person name="Kuo A."/>
            <person name="Mondo S."/>
            <person name="Pangilinan J."/>
            <person name="Riley R."/>
            <person name="LaButti K."/>
            <person name="Andreopoulos B."/>
            <person name="Lipzen A."/>
            <person name="Chen C."/>
            <person name="Yan M."/>
            <person name="Daum C."/>
            <person name="Ng V."/>
            <person name="Clum A."/>
            <person name="Steindorff A."/>
            <person name="Ohm R.A."/>
            <person name="Martin F."/>
            <person name="Silar P."/>
            <person name="Natvig D.O."/>
            <person name="Lalanne C."/>
            <person name="Gautier V."/>
            <person name="Ament-Velasquez S.L."/>
            <person name="Kruys A."/>
            <person name="Hutchinson M.I."/>
            <person name="Powell A.J."/>
            <person name="Barry K."/>
            <person name="Miller A.N."/>
            <person name="Grigoriev I.V."/>
            <person name="Debuchy R."/>
            <person name="Gladieux P."/>
            <person name="Hiltunen Thoren M."/>
            <person name="Johannesson H."/>
        </authorList>
    </citation>
    <scope>NUCLEOTIDE SEQUENCE</scope>
    <source>
        <strain evidence="2">CBS 315.58</strain>
    </source>
</reference>
<gene>
    <name evidence="2" type="ORF">QBC40DRAFT_286797</name>
</gene>